<proteinExistence type="inferred from homology"/>
<evidence type="ECO:0000256" key="10">
    <source>
        <dbReference type="ARBA" id="ARBA00032441"/>
    </source>
</evidence>
<evidence type="ECO:0000256" key="3">
    <source>
        <dbReference type="ARBA" id="ARBA00019010"/>
    </source>
</evidence>
<dbReference type="GeneID" id="92792466"/>
<keyword evidence="4" id="KW-0963">Cytoplasm</keyword>
<dbReference type="GO" id="GO:0016740">
    <property type="term" value="F:transferase activity"/>
    <property type="evidence" value="ECO:0007669"/>
    <property type="project" value="UniProtKB-KW"/>
</dbReference>
<evidence type="ECO:0000256" key="9">
    <source>
        <dbReference type="ARBA" id="ARBA00022842"/>
    </source>
</evidence>
<comment type="caution">
    <text evidence="12">The sequence shown here is derived from an EMBL/GenBank/DDBJ whole genome shotgun (WGS) entry which is preliminary data.</text>
</comment>
<dbReference type="RefSeq" id="WP_004797495.1">
    <property type="nucleotide sequence ID" value="NZ_CABKNA010000016.1"/>
</dbReference>
<sequence>MKKLRISSLEETKHLAEKIATYANVGTLITLKGDLGAGKTTFTKAFGKALGIQKTINSPTFTILKIYRDGRLPLYHIDAYRLEGISQDLGFSDYYEGDGVCIVEWPDFVEEELPKARLELSIYRMDEQEGREFVINGIGEHYKEIEEAVYENIMHG</sequence>
<dbReference type="AlphaFoldDB" id="A0A415P1K2"/>
<dbReference type="EMBL" id="JAGZMZ010000003">
    <property type="protein sequence ID" value="MBS4883431.1"/>
    <property type="molecule type" value="Genomic_DNA"/>
</dbReference>
<reference evidence="11" key="2">
    <citation type="submission" date="2021-02" db="EMBL/GenBank/DDBJ databases">
        <title>Infant gut strain persistence is associated with maternal origin, phylogeny, and functional potential including surface adhesion and iron acquisition.</title>
        <authorList>
            <person name="Lou Y.C."/>
        </authorList>
    </citation>
    <scope>NUCLEOTIDE SEQUENCE</scope>
    <source>
        <strain evidence="11">L3_108_103G1_dasL3_108_103G1_concoct_2</strain>
    </source>
</reference>
<reference evidence="12 13" key="1">
    <citation type="submission" date="2018-08" db="EMBL/GenBank/DDBJ databases">
        <title>A genome reference for cultivated species of the human gut microbiota.</title>
        <authorList>
            <person name="Zou Y."/>
            <person name="Xue W."/>
            <person name="Luo G."/>
        </authorList>
    </citation>
    <scope>NUCLEOTIDE SEQUENCE [LARGE SCALE GENOMIC DNA]</scope>
    <source>
        <strain evidence="12 13">AF35-6BH</strain>
    </source>
</reference>
<dbReference type="GO" id="GO:0002949">
    <property type="term" value="P:tRNA threonylcarbamoyladenosine modification"/>
    <property type="evidence" value="ECO:0007669"/>
    <property type="project" value="InterPro"/>
</dbReference>
<dbReference type="GO" id="GO:0005737">
    <property type="term" value="C:cytoplasm"/>
    <property type="evidence" value="ECO:0007669"/>
    <property type="project" value="UniProtKB-SubCell"/>
</dbReference>
<dbReference type="InterPro" id="IPR003442">
    <property type="entry name" value="T6A_TsaE"/>
</dbReference>
<dbReference type="EMBL" id="QRPK01000084">
    <property type="protein sequence ID" value="RHM06475.1"/>
    <property type="molecule type" value="Genomic_DNA"/>
</dbReference>
<dbReference type="Proteomes" id="UP000284868">
    <property type="component" value="Unassembled WGS sequence"/>
</dbReference>
<keyword evidence="12" id="KW-0808">Transferase</keyword>
<evidence type="ECO:0000313" key="11">
    <source>
        <dbReference type="EMBL" id="MBS4883431.1"/>
    </source>
</evidence>
<dbReference type="Gene3D" id="3.40.50.300">
    <property type="entry name" value="P-loop containing nucleotide triphosphate hydrolases"/>
    <property type="match status" value="1"/>
</dbReference>
<comment type="subcellular location">
    <subcellularLocation>
        <location evidence="1">Cytoplasm</location>
    </subcellularLocation>
</comment>
<evidence type="ECO:0000256" key="6">
    <source>
        <dbReference type="ARBA" id="ARBA00022723"/>
    </source>
</evidence>
<protein>
    <recommendedName>
        <fullName evidence="3">tRNA threonylcarbamoyladenosine biosynthesis protein TsaE</fullName>
    </recommendedName>
    <alternativeName>
        <fullName evidence="10">t(6)A37 threonylcarbamoyladenosine biosynthesis protein TsaE</fullName>
    </alternativeName>
</protein>
<dbReference type="GO" id="GO:0046872">
    <property type="term" value="F:metal ion binding"/>
    <property type="evidence" value="ECO:0007669"/>
    <property type="project" value="UniProtKB-KW"/>
</dbReference>
<evidence type="ECO:0000313" key="12">
    <source>
        <dbReference type="EMBL" id="RHM06475.1"/>
    </source>
</evidence>
<keyword evidence="6" id="KW-0479">Metal-binding</keyword>
<evidence type="ECO:0000256" key="2">
    <source>
        <dbReference type="ARBA" id="ARBA00007599"/>
    </source>
</evidence>
<dbReference type="Proteomes" id="UP000753219">
    <property type="component" value="Unassembled WGS sequence"/>
</dbReference>
<dbReference type="SUPFAM" id="SSF52540">
    <property type="entry name" value="P-loop containing nucleoside triphosphate hydrolases"/>
    <property type="match status" value="1"/>
</dbReference>
<name>A0A415P1K2_9FIRM</name>
<dbReference type="PANTHER" id="PTHR33540">
    <property type="entry name" value="TRNA THREONYLCARBAMOYLADENOSINE BIOSYNTHESIS PROTEIN TSAE"/>
    <property type="match status" value="1"/>
</dbReference>
<dbReference type="Pfam" id="PF02367">
    <property type="entry name" value="TsaE"/>
    <property type="match status" value="1"/>
</dbReference>
<organism evidence="12 13">
    <name type="scientific">Amedibacillus dolichus</name>
    <dbReference type="NCBI Taxonomy" id="31971"/>
    <lineage>
        <taxon>Bacteria</taxon>
        <taxon>Bacillati</taxon>
        <taxon>Bacillota</taxon>
        <taxon>Erysipelotrichia</taxon>
        <taxon>Erysipelotrichales</taxon>
        <taxon>Erysipelotrichaceae</taxon>
        <taxon>Amedibacillus</taxon>
    </lineage>
</organism>
<accession>A0A415P1K2</accession>
<keyword evidence="9" id="KW-0460">Magnesium</keyword>
<dbReference type="OrthoDB" id="9815896at2"/>
<evidence type="ECO:0000256" key="8">
    <source>
        <dbReference type="ARBA" id="ARBA00022840"/>
    </source>
</evidence>
<evidence type="ECO:0000256" key="5">
    <source>
        <dbReference type="ARBA" id="ARBA00022694"/>
    </source>
</evidence>
<evidence type="ECO:0000256" key="1">
    <source>
        <dbReference type="ARBA" id="ARBA00004496"/>
    </source>
</evidence>
<keyword evidence="5" id="KW-0819">tRNA processing</keyword>
<keyword evidence="7" id="KW-0547">Nucleotide-binding</keyword>
<evidence type="ECO:0000313" key="13">
    <source>
        <dbReference type="Proteomes" id="UP000284868"/>
    </source>
</evidence>
<evidence type="ECO:0000256" key="4">
    <source>
        <dbReference type="ARBA" id="ARBA00022490"/>
    </source>
</evidence>
<keyword evidence="13" id="KW-1185">Reference proteome</keyword>
<dbReference type="NCBIfam" id="TIGR00150">
    <property type="entry name" value="T6A_YjeE"/>
    <property type="match status" value="1"/>
</dbReference>
<dbReference type="PANTHER" id="PTHR33540:SF2">
    <property type="entry name" value="TRNA THREONYLCARBAMOYLADENOSINE BIOSYNTHESIS PROTEIN TSAE"/>
    <property type="match status" value="1"/>
</dbReference>
<keyword evidence="8" id="KW-0067">ATP-binding</keyword>
<comment type="similarity">
    <text evidence="2">Belongs to the TsaE family.</text>
</comment>
<evidence type="ECO:0000256" key="7">
    <source>
        <dbReference type="ARBA" id="ARBA00022741"/>
    </source>
</evidence>
<dbReference type="GO" id="GO:0005524">
    <property type="term" value="F:ATP binding"/>
    <property type="evidence" value="ECO:0007669"/>
    <property type="project" value="UniProtKB-KW"/>
</dbReference>
<gene>
    <name evidence="11" type="primary">tsaE</name>
    <name evidence="12" type="ORF">DWZ83_09805</name>
    <name evidence="11" type="ORF">KHZ85_01545</name>
</gene>
<dbReference type="InterPro" id="IPR027417">
    <property type="entry name" value="P-loop_NTPase"/>
</dbReference>